<protein>
    <submittedName>
        <fullName evidence="1">Uncharacterized protein</fullName>
    </submittedName>
</protein>
<organism evidence="1 2">
    <name type="scientific">Boseongicola aestuarii</name>
    <dbReference type="NCBI Taxonomy" id="1470561"/>
    <lineage>
        <taxon>Bacteria</taxon>
        <taxon>Pseudomonadati</taxon>
        <taxon>Pseudomonadota</taxon>
        <taxon>Alphaproteobacteria</taxon>
        <taxon>Rhodobacterales</taxon>
        <taxon>Paracoccaceae</taxon>
        <taxon>Boseongicola</taxon>
    </lineage>
</organism>
<sequence length="58" mass="6384">MVTDIPAEGLNRFPPSLVSELFAQRVRAHLSCRDAPRGYVADIIAGSDILDQPAKYLE</sequence>
<keyword evidence="2" id="KW-1185">Reference proteome</keyword>
<gene>
    <name evidence="1" type="ORF">BOA8489_00412</name>
</gene>
<dbReference type="AlphaFoldDB" id="A0A238IX39"/>
<name>A0A238IX39_9RHOB</name>
<accession>A0A238IX39</accession>
<evidence type="ECO:0000313" key="1">
    <source>
        <dbReference type="EMBL" id="SMX22320.1"/>
    </source>
</evidence>
<evidence type="ECO:0000313" key="2">
    <source>
        <dbReference type="Proteomes" id="UP000201838"/>
    </source>
</evidence>
<reference evidence="1 2" key="1">
    <citation type="submission" date="2017-05" db="EMBL/GenBank/DDBJ databases">
        <authorList>
            <person name="Song R."/>
            <person name="Chenine A.L."/>
            <person name="Ruprecht R.M."/>
        </authorList>
    </citation>
    <scope>NUCLEOTIDE SEQUENCE [LARGE SCALE GENOMIC DNA]</scope>
    <source>
        <strain evidence="1 2">CECT 8489</strain>
    </source>
</reference>
<dbReference type="EMBL" id="FXXQ01000001">
    <property type="protein sequence ID" value="SMX22320.1"/>
    <property type="molecule type" value="Genomic_DNA"/>
</dbReference>
<proteinExistence type="predicted"/>
<dbReference type="Proteomes" id="UP000201838">
    <property type="component" value="Unassembled WGS sequence"/>
</dbReference>